<evidence type="ECO:0000313" key="2">
    <source>
        <dbReference type="Proteomes" id="UP000070700"/>
    </source>
</evidence>
<gene>
    <name evidence="1" type="ORF">LY89DRAFT_553223</name>
</gene>
<dbReference type="EMBL" id="KQ947404">
    <property type="protein sequence ID" value="KUJ24024.1"/>
    <property type="molecule type" value="Genomic_DNA"/>
</dbReference>
<dbReference type="GeneID" id="28818056"/>
<name>A0A194XVI6_MOLSC</name>
<evidence type="ECO:0000313" key="1">
    <source>
        <dbReference type="EMBL" id="KUJ24024.1"/>
    </source>
</evidence>
<dbReference type="RefSeq" id="XP_018078379.1">
    <property type="nucleotide sequence ID" value="XM_018208330.1"/>
</dbReference>
<dbReference type="Gene3D" id="3.60.15.10">
    <property type="entry name" value="Ribonuclease Z/Hydroxyacylglutathione hydrolase-like"/>
    <property type="match status" value="1"/>
</dbReference>
<dbReference type="InParanoid" id="A0A194XVI6"/>
<reference evidence="1 2" key="1">
    <citation type="submission" date="2015-10" db="EMBL/GenBank/DDBJ databases">
        <title>Full genome of DAOMC 229536 Phialocephala scopiformis, a fungal endophyte of spruce producing the potent anti-insectan compound rugulosin.</title>
        <authorList>
            <consortium name="DOE Joint Genome Institute"/>
            <person name="Walker A.K."/>
            <person name="Frasz S.L."/>
            <person name="Seifert K.A."/>
            <person name="Miller J.D."/>
            <person name="Mondo S.J."/>
            <person name="Labutti K."/>
            <person name="Lipzen A."/>
            <person name="Dockter R."/>
            <person name="Kennedy M."/>
            <person name="Grigoriev I.V."/>
            <person name="Spatafora J.W."/>
        </authorList>
    </citation>
    <scope>NUCLEOTIDE SEQUENCE [LARGE SCALE GENOMIC DNA]</scope>
    <source>
        <strain evidence="1 2">CBS 120377</strain>
    </source>
</reference>
<dbReference type="OrthoDB" id="332863at2759"/>
<accession>A0A194XVI6</accession>
<keyword evidence="2" id="KW-1185">Reference proteome</keyword>
<dbReference type="AlphaFoldDB" id="A0A194XVI6"/>
<feature type="non-terminal residue" evidence="1">
    <location>
        <position position="341"/>
    </location>
</feature>
<proteinExistence type="predicted"/>
<evidence type="ECO:0008006" key="3">
    <source>
        <dbReference type="Google" id="ProtNLM"/>
    </source>
</evidence>
<dbReference type="KEGG" id="psco:LY89DRAFT_553223"/>
<protein>
    <recommendedName>
        <fullName evidence="3">Metallo-beta-lactamase domain-containing protein</fullName>
    </recommendedName>
</protein>
<organism evidence="1 2">
    <name type="scientific">Mollisia scopiformis</name>
    <name type="common">Conifer needle endophyte fungus</name>
    <name type="synonym">Phialocephala scopiformis</name>
    <dbReference type="NCBI Taxonomy" id="149040"/>
    <lineage>
        <taxon>Eukaryota</taxon>
        <taxon>Fungi</taxon>
        <taxon>Dikarya</taxon>
        <taxon>Ascomycota</taxon>
        <taxon>Pezizomycotina</taxon>
        <taxon>Leotiomycetes</taxon>
        <taxon>Helotiales</taxon>
        <taxon>Mollisiaceae</taxon>
        <taxon>Mollisia</taxon>
    </lineage>
</organism>
<dbReference type="InterPro" id="IPR036866">
    <property type="entry name" value="RibonucZ/Hydroxyglut_hydro"/>
</dbReference>
<dbReference type="PANTHER" id="PTHR36142">
    <property type="entry name" value="METALLO-HYDROLASE/OXIDOREDUCTASE SUPERFAMILY PROTEIN"/>
    <property type="match status" value="1"/>
</dbReference>
<dbReference type="Proteomes" id="UP000070700">
    <property type="component" value="Unassembled WGS sequence"/>
</dbReference>
<sequence>MSLSVKHLNDDASFLLTFQPIVPFPPTPGQSTAFTVVIDPWLSGSSKIFHSIFSSTKNKHASCVSSLTDLPAPNLIIISQSMSDHCHKETLTKLPKKGGDFTILAESAAAKLIRSWKHFDESQVITLKEWTKSGKGNTSSSIHRIPLSPLTSQGEAGEVTISLIKENDTAGLKNAVAITYRAPTSGLYYDKDLDFLPFTPPASPRSYNPPTTTARALSVLHAPHGINYNILRPFVTTHLVSSAALPLTALLHCFDKVQNPIWLGGNICLGAPSGVKISEELMARVWISAHDGDKVLSGVANKKLKITKFERGYIAEVVSPRTPSFPDKEQGTEVVVLGVGE</sequence>
<dbReference type="PANTHER" id="PTHR36142:SF5">
    <property type="entry name" value="METALLO-BETA-LACTAMASE DOMAIN-CONTAINING PROTEIN"/>
    <property type="match status" value="1"/>
</dbReference>